<evidence type="ECO:0000256" key="2">
    <source>
        <dbReference type="ARBA" id="ARBA00022605"/>
    </source>
</evidence>
<dbReference type="InterPro" id="IPR042122">
    <property type="entry name" value="Ser_AcTrfase_N_sf"/>
</dbReference>
<dbReference type="CDD" id="cd03354">
    <property type="entry name" value="LbH_SAT"/>
    <property type="match status" value="1"/>
</dbReference>
<reference evidence="6 7" key="1">
    <citation type="submission" date="2020-12" db="EMBL/GenBank/DDBJ databases">
        <authorList>
            <person name="Awala S.I."/>
            <person name="Gwak J.-H."/>
            <person name="Kim S.-J."/>
            <person name="Rhee S.-K."/>
        </authorList>
    </citation>
    <scope>NUCLEOTIDE SEQUENCE [LARGE SCALE GENOMIC DNA]</scope>
    <source>
        <strain evidence="6 7">IT5</strain>
    </source>
</reference>
<keyword evidence="2" id="KW-0028">Amino-acid biosynthesis</keyword>
<keyword evidence="3" id="KW-0808">Transferase</keyword>
<evidence type="ECO:0000256" key="3">
    <source>
        <dbReference type="ARBA" id="ARBA00022679"/>
    </source>
</evidence>
<name>A0ABX7PTN0_9BACT</name>
<keyword evidence="4" id="KW-0012">Acyltransferase</keyword>
<dbReference type="InterPro" id="IPR011004">
    <property type="entry name" value="Trimer_LpxA-like_sf"/>
</dbReference>
<evidence type="ECO:0000256" key="1">
    <source>
        <dbReference type="ARBA" id="ARBA00018522"/>
    </source>
</evidence>
<dbReference type="PANTHER" id="PTHR42811">
    <property type="entry name" value="SERINE ACETYLTRANSFERASE"/>
    <property type="match status" value="1"/>
</dbReference>
<accession>A0ABX7PTN0</accession>
<proteinExistence type="predicted"/>
<dbReference type="InterPro" id="IPR010493">
    <property type="entry name" value="Ser_AcTrfase_N"/>
</dbReference>
<evidence type="ECO:0000313" key="6">
    <source>
        <dbReference type="EMBL" id="QSR85974.1"/>
    </source>
</evidence>
<evidence type="ECO:0000256" key="4">
    <source>
        <dbReference type="ARBA" id="ARBA00023315"/>
    </source>
</evidence>
<dbReference type="InterPro" id="IPR053376">
    <property type="entry name" value="Serine_acetyltransferase"/>
</dbReference>
<evidence type="ECO:0000259" key="5">
    <source>
        <dbReference type="Pfam" id="PF06426"/>
    </source>
</evidence>
<sequence length="291" mass="32015">MEKLFFDSILNELLNSYYFDGAINCSDGKNLPSKSAVAKLTEDLLSLLFPGYYFSLSLSQEKMASFCLEVLKRIYHSLIQELEKSLLFSPIEGKDAASIGQKFLSKLPEIRKILTTDLKATFEGDPASASIEEVLLAYPGIEAIAVYRLAHLLYLEKVALIPRMMTEWAHARTGIDIHPGAEIGSDFFIDHGTGIVIGETCKIGHHVKIYHGVTLGARSTSGGRKLRGQKRHPTIEDYVTIYPGATILGGETVIGSGSIIGGNVWLTHPVPPNSIVTLVNQEIRVRTKNEQ</sequence>
<dbReference type="RefSeq" id="WP_206843700.1">
    <property type="nucleotide sequence ID" value="NZ_CP065956.1"/>
</dbReference>
<dbReference type="Proteomes" id="UP000663088">
    <property type="component" value="Chromosome"/>
</dbReference>
<dbReference type="EMBL" id="CP065956">
    <property type="protein sequence ID" value="QSR85974.1"/>
    <property type="molecule type" value="Genomic_DNA"/>
</dbReference>
<dbReference type="SUPFAM" id="SSF51161">
    <property type="entry name" value="Trimeric LpxA-like enzymes"/>
    <property type="match status" value="1"/>
</dbReference>
<dbReference type="Gene3D" id="1.10.3130.10">
    <property type="entry name" value="serine acetyltransferase, domain 1"/>
    <property type="match status" value="1"/>
</dbReference>
<keyword evidence="7" id="KW-1185">Reference proteome</keyword>
<dbReference type="Gene3D" id="2.160.10.10">
    <property type="entry name" value="Hexapeptide repeat proteins"/>
    <property type="match status" value="1"/>
</dbReference>
<dbReference type="InterPro" id="IPR045304">
    <property type="entry name" value="LbH_SAT"/>
</dbReference>
<organism evidence="6 7">
    <name type="scientific">Candidatus Methylacidiphilum infernorum</name>
    <dbReference type="NCBI Taxonomy" id="511746"/>
    <lineage>
        <taxon>Bacteria</taxon>
        <taxon>Pseudomonadati</taxon>
        <taxon>Verrucomicrobiota</taxon>
        <taxon>Methylacidiphilae</taxon>
        <taxon>Methylacidiphilales</taxon>
        <taxon>Methylacidiphilaceae</taxon>
        <taxon>Methylacidiphilum (ex Ratnadevi et al. 2023)</taxon>
    </lineage>
</organism>
<dbReference type="NCBIfam" id="NF041874">
    <property type="entry name" value="EPS_EpsC"/>
    <property type="match status" value="1"/>
</dbReference>
<protein>
    <recommendedName>
        <fullName evidence="1">Serine acetyltransferase</fullName>
    </recommendedName>
</protein>
<dbReference type="Pfam" id="PF06426">
    <property type="entry name" value="SATase_N"/>
    <property type="match status" value="1"/>
</dbReference>
<gene>
    <name evidence="6" type="ORF">EM20IM_05495</name>
</gene>
<evidence type="ECO:0000313" key="7">
    <source>
        <dbReference type="Proteomes" id="UP000663088"/>
    </source>
</evidence>
<feature type="domain" description="Serine acetyltransferase N-terminal" evidence="5">
    <location>
        <begin position="77"/>
        <end position="144"/>
    </location>
</feature>